<keyword evidence="4" id="KW-1185">Reference proteome</keyword>
<dbReference type="Proteomes" id="UP000054097">
    <property type="component" value="Unassembled WGS sequence"/>
</dbReference>
<feature type="transmembrane region" description="Helical" evidence="1">
    <location>
        <begin position="42"/>
        <end position="61"/>
    </location>
</feature>
<protein>
    <submittedName>
        <fullName evidence="3">Uncharacterized protein</fullName>
    </submittedName>
</protein>
<feature type="chain" id="PRO_5002160944" evidence="2">
    <location>
        <begin position="17"/>
        <end position="367"/>
    </location>
</feature>
<feature type="transmembrane region" description="Helical" evidence="1">
    <location>
        <begin position="81"/>
        <end position="101"/>
    </location>
</feature>
<dbReference type="AlphaFoldDB" id="A0A0C3AAK5"/>
<accession>A0A0C3AAK5</accession>
<proteinExistence type="predicted"/>
<dbReference type="PANTHER" id="PTHR35043:SF7">
    <property type="entry name" value="TRANSCRIPTION FACTOR DOMAIN-CONTAINING PROTEIN"/>
    <property type="match status" value="1"/>
</dbReference>
<keyword evidence="1" id="KW-0812">Transmembrane</keyword>
<name>A0A0C3AAK5_SERVB</name>
<reference evidence="3 4" key="1">
    <citation type="submission" date="2014-04" db="EMBL/GenBank/DDBJ databases">
        <authorList>
            <consortium name="DOE Joint Genome Institute"/>
            <person name="Kuo A."/>
            <person name="Zuccaro A."/>
            <person name="Kohler A."/>
            <person name="Nagy L.G."/>
            <person name="Floudas D."/>
            <person name="Copeland A."/>
            <person name="Barry K.W."/>
            <person name="Cichocki N."/>
            <person name="Veneault-Fourrey C."/>
            <person name="LaButti K."/>
            <person name="Lindquist E.A."/>
            <person name="Lipzen A."/>
            <person name="Lundell T."/>
            <person name="Morin E."/>
            <person name="Murat C."/>
            <person name="Sun H."/>
            <person name="Tunlid A."/>
            <person name="Henrissat B."/>
            <person name="Grigoriev I.V."/>
            <person name="Hibbett D.S."/>
            <person name="Martin F."/>
            <person name="Nordberg H.P."/>
            <person name="Cantor M.N."/>
            <person name="Hua S.X."/>
        </authorList>
    </citation>
    <scope>NUCLEOTIDE SEQUENCE [LARGE SCALE GENOMIC DNA]</scope>
    <source>
        <strain evidence="3 4">MAFF 305830</strain>
    </source>
</reference>
<gene>
    <name evidence="3" type="ORF">M408DRAFT_80279</name>
</gene>
<reference evidence="4" key="2">
    <citation type="submission" date="2015-01" db="EMBL/GenBank/DDBJ databases">
        <title>Evolutionary Origins and Diversification of the Mycorrhizal Mutualists.</title>
        <authorList>
            <consortium name="DOE Joint Genome Institute"/>
            <consortium name="Mycorrhizal Genomics Consortium"/>
            <person name="Kohler A."/>
            <person name="Kuo A."/>
            <person name="Nagy L.G."/>
            <person name="Floudas D."/>
            <person name="Copeland A."/>
            <person name="Barry K.W."/>
            <person name="Cichocki N."/>
            <person name="Veneault-Fourrey C."/>
            <person name="LaButti K."/>
            <person name="Lindquist E.A."/>
            <person name="Lipzen A."/>
            <person name="Lundell T."/>
            <person name="Morin E."/>
            <person name="Murat C."/>
            <person name="Riley R."/>
            <person name="Ohm R."/>
            <person name="Sun H."/>
            <person name="Tunlid A."/>
            <person name="Henrissat B."/>
            <person name="Grigoriev I.V."/>
            <person name="Hibbett D.S."/>
            <person name="Martin F."/>
        </authorList>
    </citation>
    <scope>NUCLEOTIDE SEQUENCE [LARGE SCALE GENOMIC DNA]</scope>
    <source>
        <strain evidence="4">MAFF 305830</strain>
    </source>
</reference>
<organism evidence="3 4">
    <name type="scientific">Serendipita vermifera MAFF 305830</name>
    <dbReference type="NCBI Taxonomy" id="933852"/>
    <lineage>
        <taxon>Eukaryota</taxon>
        <taxon>Fungi</taxon>
        <taxon>Dikarya</taxon>
        <taxon>Basidiomycota</taxon>
        <taxon>Agaricomycotina</taxon>
        <taxon>Agaricomycetes</taxon>
        <taxon>Sebacinales</taxon>
        <taxon>Serendipitaceae</taxon>
        <taxon>Serendipita</taxon>
    </lineage>
</organism>
<dbReference type="OrthoDB" id="2733714at2759"/>
<dbReference type="PANTHER" id="PTHR35043">
    <property type="entry name" value="TRANSCRIPTION FACTOR DOMAIN-CONTAINING PROTEIN"/>
    <property type="match status" value="1"/>
</dbReference>
<evidence type="ECO:0000313" key="4">
    <source>
        <dbReference type="Proteomes" id="UP000054097"/>
    </source>
</evidence>
<feature type="transmembrane region" description="Helical" evidence="1">
    <location>
        <begin position="232"/>
        <end position="251"/>
    </location>
</feature>
<evidence type="ECO:0000313" key="3">
    <source>
        <dbReference type="EMBL" id="KIM21645.1"/>
    </source>
</evidence>
<sequence length="367" mass="42227">MLILILAYHLIQGVQSEADPIWVAIEPRDGDLCDREIGQRSVWIIIWSCLTTIFLCTWVAAHPNHWTEEWLWDPLHEIVTYKLPLFLWALIVPEYILAWAVQQYLQAGRMLTIWIVSGWTRTHGHFVIMGGFHLFRLPADTPSIPLRFKSLRPSNFIIPIGYHSRKDEIPVCPLKFEDFPVELLEIIAPTEIELKDRGKSDSLTKGIALLQTLWFVIQCIARGTRQLPLTELEVVTLAYATLNLFIYLFWWDKPRNVECPIRVYKAVGHNKPGRQLQSVEGNQNWAWRWMEKAMAYVLITQDDSVVISEQHSIPMFWSGRLEHDLRASAGFEGSVLGSIFGGVYCITWSSQFPSNVELVLCVFPASP</sequence>
<evidence type="ECO:0000256" key="1">
    <source>
        <dbReference type="SAM" id="Phobius"/>
    </source>
</evidence>
<dbReference type="EMBL" id="KN824376">
    <property type="protein sequence ID" value="KIM21645.1"/>
    <property type="molecule type" value="Genomic_DNA"/>
</dbReference>
<keyword evidence="1" id="KW-1133">Transmembrane helix</keyword>
<evidence type="ECO:0000256" key="2">
    <source>
        <dbReference type="SAM" id="SignalP"/>
    </source>
</evidence>
<dbReference type="HOGENOM" id="CLU_022883_6_1_1"/>
<keyword evidence="2" id="KW-0732">Signal</keyword>
<feature type="signal peptide" evidence="2">
    <location>
        <begin position="1"/>
        <end position="16"/>
    </location>
</feature>
<keyword evidence="1" id="KW-0472">Membrane</keyword>